<proteinExistence type="predicted"/>
<dbReference type="Gene3D" id="3.30.70.100">
    <property type="match status" value="1"/>
</dbReference>
<reference evidence="2" key="1">
    <citation type="journal article" date="2013" name="Environ. Microbiol.">
        <title>Microbiota from the distal guts of lean and obese adolescents exhibit partial functional redundancy besides clear differences in community structure.</title>
        <authorList>
            <person name="Ferrer M."/>
            <person name="Ruiz A."/>
            <person name="Lanza F."/>
            <person name="Haange S.B."/>
            <person name="Oberbach A."/>
            <person name="Till H."/>
            <person name="Bargiela R."/>
            <person name="Campoy C."/>
            <person name="Segura M.T."/>
            <person name="Richter M."/>
            <person name="von Bergen M."/>
            <person name="Seifert J."/>
            <person name="Suarez A."/>
        </authorList>
    </citation>
    <scope>NUCLEOTIDE SEQUENCE</scope>
</reference>
<dbReference type="InterPro" id="IPR036163">
    <property type="entry name" value="HMA_dom_sf"/>
</dbReference>
<protein>
    <recommendedName>
        <fullName evidence="1">HMA domain-containing protein</fullName>
    </recommendedName>
</protein>
<accession>K1TT04</accession>
<organism evidence="2">
    <name type="scientific">human gut metagenome</name>
    <dbReference type="NCBI Taxonomy" id="408170"/>
    <lineage>
        <taxon>unclassified sequences</taxon>
        <taxon>metagenomes</taxon>
        <taxon>organismal metagenomes</taxon>
    </lineage>
</organism>
<dbReference type="Pfam" id="PF00403">
    <property type="entry name" value="HMA"/>
    <property type="match status" value="1"/>
</dbReference>
<dbReference type="EMBL" id="AJWY01005015">
    <property type="protein sequence ID" value="EKC70779.1"/>
    <property type="molecule type" value="Genomic_DNA"/>
</dbReference>
<dbReference type="PROSITE" id="PS50846">
    <property type="entry name" value="HMA_2"/>
    <property type="match status" value="1"/>
</dbReference>
<name>K1TT04_9ZZZZ</name>
<feature type="non-terminal residue" evidence="2">
    <location>
        <position position="46"/>
    </location>
</feature>
<evidence type="ECO:0000313" key="2">
    <source>
        <dbReference type="EMBL" id="EKC70779.1"/>
    </source>
</evidence>
<dbReference type="GO" id="GO:0046872">
    <property type="term" value="F:metal ion binding"/>
    <property type="evidence" value="ECO:0007669"/>
    <property type="project" value="InterPro"/>
</dbReference>
<comment type="caution">
    <text evidence="2">The sequence shown here is derived from an EMBL/GenBank/DDBJ whole genome shotgun (WGS) entry which is preliminary data.</text>
</comment>
<dbReference type="InterPro" id="IPR006121">
    <property type="entry name" value="HMA_dom"/>
</dbReference>
<feature type="domain" description="HMA" evidence="1">
    <location>
        <begin position="9"/>
        <end position="46"/>
    </location>
</feature>
<evidence type="ECO:0000259" key="1">
    <source>
        <dbReference type="PROSITE" id="PS50846"/>
    </source>
</evidence>
<gene>
    <name evidence="2" type="ORF">LEA_07606</name>
</gene>
<dbReference type="AlphaFoldDB" id="K1TT04"/>
<sequence>MTDEGAYIIMEKTYKIEVDCANCAATIERHVAKLKCVKEVTVSYMA</sequence>
<dbReference type="SUPFAM" id="SSF55008">
    <property type="entry name" value="HMA, heavy metal-associated domain"/>
    <property type="match status" value="1"/>
</dbReference>